<dbReference type="EMBL" id="CP079105">
    <property type="protein sequence ID" value="QXQ13179.1"/>
    <property type="molecule type" value="Genomic_DNA"/>
</dbReference>
<gene>
    <name evidence="1" type="ORF">KV203_15005</name>
</gene>
<dbReference type="Proteomes" id="UP000887023">
    <property type="component" value="Chromosome"/>
</dbReference>
<name>A0ABX8S5Q0_9ACTN</name>
<keyword evidence="2" id="KW-1185">Reference proteome</keyword>
<evidence type="ECO:0000313" key="1">
    <source>
        <dbReference type="EMBL" id="QXQ13179.1"/>
    </source>
</evidence>
<proteinExistence type="predicted"/>
<accession>A0ABX8S5Q0</accession>
<organism evidence="1 2">
    <name type="scientific">Skermania pinensis</name>
    <dbReference type="NCBI Taxonomy" id="39122"/>
    <lineage>
        <taxon>Bacteria</taxon>
        <taxon>Bacillati</taxon>
        <taxon>Actinomycetota</taxon>
        <taxon>Actinomycetes</taxon>
        <taxon>Mycobacteriales</taxon>
        <taxon>Gordoniaceae</taxon>
        <taxon>Skermania</taxon>
    </lineage>
</organism>
<sequence length="307" mass="32309">MPECVGPATVVVLQITHALADGRRASAIARALFGPPGAAARLPRAPSRPRMAARAAVRTPARQLATIALGVQALRAYRRFGEPAAAVDAPLSPLNRPTSDPAHIAATIVCPVAALRVPGCTVTTTVLAAVGPILQECWPAHSQWAAEVTVAARVPGPARNNFRNVGIDLRIDELDAGRRRQAIGSALRAAAQPPEHPLRRAQQRVRRVLPAPVLRREVAAYPLDQVPPTVTGNTVVSSVHRGPADLRLGAAPVRFTAGFPALSPVMGLTHGIYGLGDTVAVGLHARAGLVDLEWYADRLRATLLGAR</sequence>
<reference evidence="1" key="1">
    <citation type="submission" date="2021-07" db="EMBL/GenBank/DDBJ databases">
        <title>Candidatus Kaistella beijingensis sp. nov. isolated from a municipal wastewater treatment plant is involved in sludge foaming.</title>
        <authorList>
            <person name="Song Y."/>
            <person name="Liu S.-J."/>
        </authorList>
    </citation>
    <scope>NUCLEOTIDE SEQUENCE</scope>
    <source>
        <strain evidence="1">DSM 43998</strain>
    </source>
</reference>
<protein>
    <recommendedName>
        <fullName evidence="3">O-acyltransferase WSD1 C-terminal domain-containing protein</fullName>
    </recommendedName>
</protein>
<evidence type="ECO:0008006" key="3">
    <source>
        <dbReference type="Google" id="ProtNLM"/>
    </source>
</evidence>
<evidence type="ECO:0000313" key="2">
    <source>
        <dbReference type="Proteomes" id="UP000887023"/>
    </source>
</evidence>